<comment type="subcellular location">
    <subcellularLocation>
        <location evidence="1">Nucleus</location>
    </subcellularLocation>
</comment>
<sequence>MESQRAVAAGSRICSPPPGLTAAAALGCPDCPPARGLCCGVLPPCKPGPPAAPGPGPAGNAVYTVLVDESLLRRKAGSGSAPAPGRPGQLQQQGSIHCSGQVGPEELLPGQKAEDPWGLGSWDEVGDWDQSGLLQSAYIPVPKQRCPPGKAGLDEVMAAAVLTSLSTSPLILGPPSVPFSPESCCDPWKESSVGPSGSYSSSNNSGDWGWDPPSDQSSPSTPSPPLPPEAAHFLFGDPTPRKRKNSVKVMFKCLWKSCGKVLSTSSGIQKHIRTVHLGRRAEPDQSDGEEDFYYTELDINVDSLTDGLSSLTPMSPTSSVPPAFPSLDLPVPAPSETTAMPTILSSVVPTTLCHVHTDHAYQGCLTPVHSVGISDKGPQLPQPTVIRPPVPAIPSGLKPTTGIRKPRGEAKKCRKVYGMENRDMWCTACRWKKACQRFLD</sequence>
<dbReference type="FunCoup" id="A0A6P5JT58">
    <property type="interactions" value="765"/>
</dbReference>
<evidence type="ECO:0000256" key="5">
    <source>
        <dbReference type="ARBA" id="ARBA00023015"/>
    </source>
</evidence>
<keyword evidence="7" id="KW-0804">Transcription</keyword>
<dbReference type="InterPro" id="IPR013087">
    <property type="entry name" value="Znf_C2H2_type"/>
</dbReference>
<dbReference type="RefSeq" id="XP_020837285.1">
    <property type="nucleotide sequence ID" value="XM_020981626.1"/>
</dbReference>
<dbReference type="PROSITE" id="PS50157">
    <property type="entry name" value="ZINC_FINGER_C2H2_2"/>
    <property type="match status" value="1"/>
</dbReference>
<dbReference type="InParanoid" id="A0A6P5JT58"/>
<evidence type="ECO:0000313" key="12">
    <source>
        <dbReference type="Proteomes" id="UP000515140"/>
    </source>
</evidence>
<dbReference type="GO" id="GO:0006357">
    <property type="term" value="P:regulation of transcription by RNA polymerase II"/>
    <property type="evidence" value="ECO:0007669"/>
    <property type="project" value="TreeGrafter"/>
</dbReference>
<accession>A0A6P5JT58</accession>
<gene>
    <name evidence="13" type="primary">SLC2A4RG</name>
</gene>
<dbReference type="KEGG" id="pcw:110205223"/>
<proteinExistence type="predicted"/>
<reference evidence="13" key="1">
    <citation type="submission" date="2025-08" db="UniProtKB">
        <authorList>
            <consortium name="RefSeq"/>
        </authorList>
    </citation>
    <scope>IDENTIFICATION</scope>
    <source>
        <tissue evidence="13">Spleen</tissue>
    </source>
</reference>
<evidence type="ECO:0000256" key="3">
    <source>
        <dbReference type="ARBA" id="ARBA00022771"/>
    </source>
</evidence>
<dbReference type="Gene3D" id="3.30.160.60">
    <property type="entry name" value="Classic Zinc Finger"/>
    <property type="match status" value="1"/>
</dbReference>
<evidence type="ECO:0000256" key="9">
    <source>
        <dbReference type="PROSITE-ProRule" id="PRU00042"/>
    </source>
</evidence>
<keyword evidence="6" id="KW-0238">DNA-binding</keyword>
<evidence type="ECO:0000256" key="2">
    <source>
        <dbReference type="ARBA" id="ARBA00022723"/>
    </source>
</evidence>
<dbReference type="PANTHER" id="PTHR13006">
    <property type="entry name" value="PAPILLOMAVIRUS REGULATORY FACTOR PRF-1"/>
    <property type="match status" value="1"/>
</dbReference>
<evidence type="ECO:0000256" key="1">
    <source>
        <dbReference type="ARBA" id="ARBA00004123"/>
    </source>
</evidence>
<feature type="compositionally biased region" description="Polar residues" evidence="10">
    <location>
        <begin position="89"/>
        <end position="98"/>
    </location>
</feature>
<keyword evidence="12" id="KW-1185">Reference proteome</keyword>
<dbReference type="GO" id="GO:0000978">
    <property type="term" value="F:RNA polymerase II cis-regulatory region sequence-specific DNA binding"/>
    <property type="evidence" value="ECO:0007669"/>
    <property type="project" value="TreeGrafter"/>
</dbReference>
<keyword evidence="2" id="KW-0479">Metal-binding</keyword>
<dbReference type="PANTHER" id="PTHR13006:SF8">
    <property type="entry name" value="SLC2A4 REGULATOR"/>
    <property type="match status" value="1"/>
</dbReference>
<dbReference type="SMART" id="SM01366">
    <property type="entry name" value="c-clamp"/>
    <property type="match status" value="1"/>
</dbReference>
<evidence type="ECO:0000313" key="13">
    <source>
        <dbReference type="RefSeq" id="XP_020837285.1"/>
    </source>
</evidence>
<dbReference type="GO" id="GO:0008270">
    <property type="term" value="F:zinc ion binding"/>
    <property type="evidence" value="ECO:0007669"/>
    <property type="project" value="UniProtKB-KW"/>
</dbReference>
<evidence type="ECO:0000256" key="7">
    <source>
        <dbReference type="ARBA" id="ARBA00023163"/>
    </source>
</evidence>
<keyword evidence="8" id="KW-0539">Nucleus</keyword>
<organism evidence="12 13">
    <name type="scientific">Phascolarctos cinereus</name>
    <name type="common">Koala</name>
    <dbReference type="NCBI Taxonomy" id="38626"/>
    <lineage>
        <taxon>Eukaryota</taxon>
        <taxon>Metazoa</taxon>
        <taxon>Chordata</taxon>
        <taxon>Craniata</taxon>
        <taxon>Vertebrata</taxon>
        <taxon>Euteleostomi</taxon>
        <taxon>Mammalia</taxon>
        <taxon>Metatheria</taxon>
        <taxon>Diprotodontia</taxon>
        <taxon>Phascolarctidae</taxon>
        <taxon>Phascolarctos</taxon>
    </lineage>
</organism>
<dbReference type="GO" id="GO:0005634">
    <property type="term" value="C:nucleus"/>
    <property type="evidence" value="ECO:0007669"/>
    <property type="project" value="UniProtKB-SubCell"/>
</dbReference>
<dbReference type="InterPro" id="IPR052253">
    <property type="entry name" value="CR1/CR2-DNA-binding_regulator"/>
</dbReference>
<feature type="region of interest" description="Disordered" evidence="10">
    <location>
        <begin position="75"/>
        <end position="114"/>
    </location>
</feature>
<dbReference type="GeneID" id="110205223"/>
<keyword evidence="3 9" id="KW-0863">Zinc-finger</keyword>
<evidence type="ECO:0000256" key="4">
    <source>
        <dbReference type="ARBA" id="ARBA00022833"/>
    </source>
</evidence>
<feature type="region of interest" description="Disordered" evidence="10">
    <location>
        <begin position="187"/>
        <end position="239"/>
    </location>
</feature>
<dbReference type="CTD" id="56731"/>
<feature type="compositionally biased region" description="Low complexity" evidence="10">
    <location>
        <begin position="77"/>
        <end position="88"/>
    </location>
</feature>
<name>A0A6P5JT58_PHACI</name>
<protein>
    <submittedName>
        <fullName evidence="13">SLC2A4 regulator isoform X1</fullName>
    </submittedName>
</protein>
<dbReference type="GO" id="GO:0003700">
    <property type="term" value="F:DNA-binding transcription factor activity"/>
    <property type="evidence" value="ECO:0007669"/>
    <property type="project" value="TreeGrafter"/>
</dbReference>
<evidence type="ECO:0000256" key="10">
    <source>
        <dbReference type="SAM" id="MobiDB-lite"/>
    </source>
</evidence>
<feature type="domain" description="C2H2-type" evidence="11">
    <location>
        <begin position="251"/>
        <end position="281"/>
    </location>
</feature>
<dbReference type="PROSITE" id="PS51257">
    <property type="entry name" value="PROKAR_LIPOPROTEIN"/>
    <property type="match status" value="1"/>
</dbReference>
<feature type="compositionally biased region" description="Low complexity" evidence="10">
    <location>
        <begin position="191"/>
        <end position="220"/>
    </location>
</feature>
<dbReference type="AlphaFoldDB" id="A0A6P5JT58"/>
<keyword evidence="4" id="KW-0862">Zinc</keyword>
<dbReference type="PROSITE" id="PS00028">
    <property type="entry name" value="ZINC_FINGER_C2H2_1"/>
    <property type="match status" value="1"/>
</dbReference>
<keyword evidence="5" id="KW-0805">Transcription regulation</keyword>
<evidence type="ECO:0000256" key="6">
    <source>
        <dbReference type="ARBA" id="ARBA00023125"/>
    </source>
</evidence>
<evidence type="ECO:0000259" key="11">
    <source>
        <dbReference type="PROSITE" id="PS50157"/>
    </source>
</evidence>
<evidence type="ECO:0000256" key="8">
    <source>
        <dbReference type="ARBA" id="ARBA00023242"/>
    </source>
</evidence>
<dbReference type="Proteomes" id="UP000515140">
    <property type="component" value="Unplaced"/>
</dbReference>